<dbReference type="EMBL" id="JADNYJ010000022">
    <property type="protein sequence ID" value="KAF8905555.1"/>
    <property type="molecule type" value="Genomic_DNA"/>
</dbReference>
<keyword evidence="2" id="KW-1133">Transmembrane helix</keyword>
<dbReference type="Proteomes" id="UP000724874">
    <property type="component" value="Unassembled WGS sequence"/>
</dbReference>
<feature type="compositionally biased region" description="Polar residues" evidence="1">
    <location>
        <begin position="142"/>
        <end position="162"/>
    </location>
</feature>
<evidence type="ECO:0000256" key="2">
    <source>
        <dbReference type="SAM" id="Phobius"/>
    </source>
</evidence>
<feature type="compositionally biased region" description="Low complexity" evidence="1">
    <location>
        <begin position="284"/>
        <end position="298"/>
    </location>
</feature>
<keyword evidence="2" id="KW-0472">Membrane</keyword>
<organism evidence="3 4">
    <name type="scientific">Gymnopilus junonius</name>
    <name type="common">Spectacular rustgill mushroom</name>
    <name type="synonym">Gymnopilus spectabilis subsp. junonius</name>
    <dbReference type="NCBI Taxonomy" id="109634"/>
    <lineage>
        <taxon>Eukaryota</taxon>
        <taxon>Fungi</taxon>
        <taxon>Dikarya</taxon>
        <taxon>Basidiomycota</taxon>
        <taxon>Agaricomycotina</taxon>
        <taxon>Agaricomycetes</taxon>
        <taxon>Agaricomycetidae</taxon>
        <taxon>Agaricales</taxon>
        <taxon>Agaricineae</taxon>
        <taxon>Hymenogastraceae</taxon>
        <taxon>Gymnopilus</taxon>
    </lineage>
</organism>
<evidence type="ECO:0000256" key="1">
    <source>
        <dbReference type="SAM" id="MobiDB-lite"/>
    </source>
</evidence>
<name>A0A9P5NSY3_GYMJU</name>
<comment type="caution">
    <text evidence="3">The sequence shown here is derived from an EMBL/GenBank/DDBJ whole genome shotgun (WGS) entry which is preliminary data.</text>
</comment>
<evidence type="ECO:0000313" key="3">
    <source>
        <dbReference type="EMBL" id="KAF8905555.1"/>
    </source>
</evidence>
<feature type="compositionally biased region" description="Basic and acidic residues" evidence="1">
    <location>
        <begin position="304"/>
        <end position="318"/>
    </location>
</feature>
<feature type="transmembrane region" description="Helical" evidence="2">
    <location>
        <begin position="72"/>
        <end position="95"/>
    </location>
</feature>
<gene>
    <name evidence="3" type="ORF">CPB84DRAFT_1705747</name>
</gene>
<accession>A0A9P5NSY3</accession>
<feature type="compositionally biased region" description="Basic and acidic residues" evidence="1">
    <location>
        <begin position="268"/>
        <end position="277"/>
    </location>
</feature>
<reference evidence="3" key="1">
    <citation type="submission" date="2020-11" db="EMBL/GenBank/DDBJ databases">
        <authorList>
            <consortium name="DOE Joint Genome Institute"/>
            <person name="Ahrendt S."/>
            <person name="Riley R."/>
            <person name="Andreopoulos W."/>
            <person name="LaButti K."/>
            <person name="Pangilinan J."/>
            <person name="Ruiz-duenas F.J."/>
            <person name="Barrasa J.M."/>
            <person name="Sanchez-Garcia M."/>
            <person name="Camarero S."/>
            <person name="Miyauchi S."/>
            <person name="Serrano A."/>
            <person name="Linde D."/>
            <person name="Babiker R."/>
            <person name="Drula E."/>
            <person name="Ayuso-Fernandez I."/>
            <person name="Pacheco R."/>
            <person name="Padilla G."/>
            <person name="Ferreira P."/>
            <person name="Barriuso J."/>
            <person name="Kellner H."/>
            <person name="Castanera R."/>
            <person name="Alfaro M."/>
            <person name="Ramirez L."/>
            <person name="Pisabarro A.G."/>
            <person name="Kuo A."/>
            <person name="Tritt A."/>
            <person name="Lipzen A."/>
            <person name="He G."/>
            <person name="Yan M."/>
            <person name="Ng V."/>
            <person name="Cullen D."/>
            <person name="Martin F."/>
            <person name="Rosso M.-N."/>
            <person name="Henrissat B."/>
            <person name="Hibbett D."/>
            <person name="Martinez A.T."/>
            <person name="Grigoriev I.V."/>
        </authorList>
    </citation>
    <scope>NUCLEOTIDE SEQUENCE</scope>
    <source>
        <strain evidence="3">AH 44721</strain>
    </source>
</reference>
<feature type="region of interest" description="Disordered" evidence="1">
    <location>
        <begin position="218"/>
        <end position="318"/>
    </location>
</feature>
<feature type="compositionally biased region" description="Pro residues" evidence="1">
    <location>
        <begin position="255"/>
        <end position="264"/>
    </location>
</feature>
<proteinExistence type="predicted"/>
<feature type="region of interest" description="Disordered" evidence="1">
    <location>
        <begin position="107"/>
        <end position="173"/>
    </location>
</feature>
<dbReference type="AlphaFoldDB" id="A0A9P5NSY3"/>
<feature type="compositionally biased region" description="Basic and acidic residues" evidence="1">
    <location>
        <begin position="241"/>
        <end position="251"/>
    </location>
</feature>
<dbReference type="OrthoDB" id="3250803at2759"/>
<keyword evidence="4" id="KW-1185">Reference proteome</keyword>
<sequence length="318" mass="34576">MQADTTFSKPLALTTTGPSGAEIVTTPPLVTILSTSTEPDGGVATLTHVVANPNFNGNQQLVSATGIHKPGVLAGVCIVAGVVAAVLLVGIVFCVRRNQRIRRRQRWLAGMQQQRPPSASGDPFRDPASTSSETAGPEMRSVNATQDDLRWNGSNNSHNSPVQHEPMTHERRNVGQTYSLYPDPYPMYNPVHPAAMHGSELQRVGPGYPSDLAIPVAPFRRHSPTPSTPSIYPVTLPPDEEDHHEAEKNLDPQEPLTPKPPPRPPRSHLRESAKIHEYAPLTPPDSVSSQPPSPISESRPQDVLTRRTLLDIRTRPIA</sequence>
<protein>
    <submittedName>
        <fullName evidence="3">Uncharacterized protein</fullName>
    </submittedName>
</protein>
<evidence type="ECO:0000313" key="4">
    <source>
        <dbReference type="Proteomes" id="UP000724874"/>
    </source>
</evidence>
<keyword evidence="2" id="KW-0812">Transmembrane</keyword>